<sequence>MYCDSSSPRTPVTLYIDRSSPGPLEVSIEYVGEDGHDDEAEMRFRQLSQSIIHNRHRVQALYISMFTPKVSECTSVLEILQHDFPNLKRLHLEQGRNNATAPFQGGCVPALFTSPIEKLQLIEFIDLPPPNSASHLKELFLKFPKYSNPSNSNSHFEQFLDFLQTCPLLETVYLHLMDWDVPLHCPLRKVHLPALKHIELFTSNFSDEPFLFHNLVMPTDVKILWPCTLIDHNVGNDAKDRTFKYPPASYLETVTEIFVQNCCGTQCEIFQHAFIMTFDTMGLTHMNCGNKAKRDSLLAGVMKSLPRLFPNIRSLTLKVFFLEGFSLEKIFRDYLSLERLQIAPYLLSTDNSIRLQHLDNGCEMDEPLLPSLRQINIQVENGYACQKIERKALGATYLISTTEDEIKLPPIESLRC</sequence>
<reference evidence="1" key="1">
    <citation type="submission" date="2020-11" db="EMBL/GenBank/DDBJ databases">
        <authorList>
            <consortium name="DOE Joint Genome Institute"/>
            <person name="Ahrendt S."/>
            <person name="Riley R."/>
            <person name="Andreopoulos W."/>
            <person name="LaButti K."/>
            <person name="Pangilinan J."/>
            <person name="Ruiz-duenas F.J."/>
            <person name="Barrasa J.M."/>
            <person name="Sanchez-Garcia M."/>
            <person name="Camarero S."/>
            <person name="Miyauchi S."/>
            <person name="Serrano A."/>
            <person name="Linde D."/>
            <person name="Babiker R."/>
            <person name="Drula E."/>
            <person name="Ayuso-Fernandez I."/>
            <person name="Pacheco R."/>
            <person name="Padilla G."/>
            <person name="Ferreira P."/>
            <person name="Barriuso J."/>
            <person name="Kellner H."/>
            <person name="Castanera R."/>
            <person name="Alfaro M."/>
            <person name="Ramirez L."/>
            <person name="Pisabarro A.G."/>
            <person name="Kuo A."/>
            <person name="Tritt A."/>
            <person name="Lipzen A."/>
            <person name="He G."/>
            <person name="Yan M."/>
            <person name="Ng V."/>
            <person name="Cullen D."/>
            <person name="Martin F."/>
            <person name="Rosso M.-N."/>
            <person name="Henrissat B."/>
            <person name="Hibbett D."/>
            <person name="Martinez A.T."/>
            <person name="Grigoriev I.V."/>
        </authorList>
    </citation>
    <scope>NUCLEOTIDE SEQUENCE</scope>
    <source>
        <strain evidence="1">AH 44721</strain>
    </source>
</reference>
<dbReference type="AlphaFoldDB" id="A0A9P5TID2"/>
<organism evidence="1 2">
    <name type="scientific">Gymnopilus junonius</name>
    <name type="common">Spectacular rustgill mushroom</name>
    <name type="synonym">Gymnopilus spectabilis subsp. junonius</name>
    <dbReference type="NCBI Taxonomy" id="109634"/>
    <lineage>
        <taxon>Eukaryota</taxon>
        <taxon>Fungi</taxon>
        <taxon>Dikarya</taxon>
        <taxon>Basidiomycota</taxon>
        <taxon>Agaricomycotina</taxon>
        <taxon>Agaricomycetes</taxon>
        <taxon>Agaricomycetidae</taxon>
        <taxon>Agaricales</taxon>
        <taxon>Agaricineae</taxon>
        <taxon>Hymenogastraceae</taxon>
        <taxon>Gymnopilus</taxon>
    </lineage>
</organism>
<name>A0A9P5TID2_GYMJU</name>
<keyword evidence="2" id="KW-1185">Reference proteome</keyword>
<gene>
    <name evidence="1" type="ORF">CPB84DRAFT_1793977</name>
</gene>
<comment type="caution">
    <text evidence="1">The sequence shown here is derived from an EMBL/GenBank/DDBJ whole genome shotgun (WGS) entry which is preliminary data.</text>
</comment>
<accession>A0A9P5TID2</accession>
<dbReference type="Proteomes" id="UP000724874">
    <property type="component" value="Unassembled WGS sequence"/>
</dbReference>
<proteinExistence type="predicted"/>
<feature type="non-terminal residue" evidence="1">
    <location>
        <position position="1"/>
    </location>
</feature>
<dbReference type="EMBL" id="JADNYJ010000156">
    <property type="protein sequence ID" value="KAF8878682.1"/>
    <property type="molecule type" value="Genomic_DNA"/>
</dbReference>
<evidence type="ECO:0000313" key="2">
    <source>
        <dbReference type="Proteomes" id="UP000724874"/>
    </source>
</evidence>
<evidence type="ECO:0000313" key="1">
    <source>
        <dbReference type="EMBL" id="KAF8878682.1"/>
    </source>
</evidence>
<protein>
    <submittedName>
        <fullName evidence="1">Uncharacterized protein</fullName>
    </submittedName>
</protein>